<organism evidence="3 4">
    <name type="scientific">Caenorhabditis tropicalis</name>
    <dbReference type="NCBI Taxonomy" id="1561998"/>
    <lineage>
        <taxon>Eukaryota</taxon>
        <taxon>Metazoa</taxon>
        <taxon>Ecdysozoa</taxon>
        <taxon>Nematoda</taxon>
        <taxon>Chromadorea</taxon>
        <taxon>Rhabditida</taxon>
        <taxon>Rhabditina</taxon>
        <taxon>Rhabditomorpha</taxon>
        <taxon>Rhabditoidea</taxon>
        <taxon>Rhabditidae</taxon>
        <taxon>Peloderinae</taxon>
        <taxon>Caenorhabditis</taxon>
    </lineage>
</organism>
<proteinExistence type="predicted"/>
<name>A0A1I7USA0_9PELO</name>
<feature type="region of interest" description="Disordered" evidence="1">
    <location>
        <begin position="68"/>
        <end position="93"/>
    </location>
</feature>
<feature type="chain" id="PRO_5009309398" evidence="2">
    <location>
        <begin position="20"/>
        <end position="120"/>
    </location>
</feature>
<evidence type="ECO:0000313" key="3">
    <source>
        <dbReference type="Proteomes" id="UP000095282"/>
    </source>
</evidence>
<evidence type="ECO:0000313" key="4">
    <source>
        <dbReference type="WBParaSite" id="Csp11.Scaffold630.g18837.t2"/>
    </source>
</evidence>
<dbReference type="Proteomes" id="UP000095282">
    <property type="component" value="Unplaced"/>
</dbReference>
<keyword evidence="2" id="KW-0732">Signal</keyword>
<evidence type="ECO:0000256" key="2">
    <source>
        <dbReference type="SAM" id="SignalP"/>
    </source>
</evidence>
<keyword evidence="3" id="KW-1185">Reference proteome</keyword>
<reference evidence="4" key="1">
    <citation type="submission" date="2016-11" db="UniProtKB">
        <authorList>
            <consortium name="WormBaseParasite"/>
        </authorList>
    </citation>
    <scope>IDENTIFICATION</scope>
</reference>
<evidence type="ECO:0000256" key="1">
    <source>
        <dbReference type="SAM" id="MobiDB-lite"/>
    </source>
</evidence>
<dbReference type="AlphaFoldDB" id="A0A1I7USA0"/>
<protein>
    <submittedName>
        <fullName evidence="4">Uncharacterized protein</fullName>
    </submittedName>
</protein>
<accession>A0A1I7USA0</accession>
<feature type="signal peptide" evidence="2">
    <location>
        <begin position="1"/>
        <end position="19"/>
    </location>
</feature>
<dbReference type="WBParaSite" id="Csp11.Scaffold630.g18837.t2">
    <property type="protein sequence ID" value="Csp11.Scaffold630.g18837.t2"/>
    <property type="gene ID" value="Csp11.Scaffold630.g18837"/>
</dbReference>
<sequence length="120" mass="13761">MQYISFILIVFFFAGVTIANQDFKIGKFGGVGSGDDSVNFDDIPLIPEEYLGMWPAPERRIFENEDFFETTTSPPETSSHKSRQQETNLNEEVFSNHRMERVAKAGIRPKLQLSSRLWGR</sequence>